<dbReference type="AlphaFoldDB" id="A0A7S2GK44"/>
<dbReference type="GO" id="GO:0006886">
    <property type="term" value="P:intracellular protein transport"/>
    <property type="evidence" value="ECO:0007669"/>
    <property type="project" value="TreeGrafter"/>
</dbReference>
<dbReference type="GO" id="GO:0030126">
    <property type="term" value="C:COPI vesicle coat"/>
    <property type="evidence" value="ECO:0007669"/>
    <property type="project" value="UniProtKB-UniRule"/>
</dbReference>
<evidence type="ECO:0000256" key="2">
    <source>
        <dbReference type="ARBA" id="ARBA00006972"/>
    </source>
</evidence>
<dbReference type="GO" id="GO:0006890">
    <property type="term" value="P:retrograde vesicle-mediated transport, Golgi to endoplasmic reticulum"/>
    <property type="evidence" value="ECO:0007669"/>
    <property type="project" value="UniProtKB-UniRule"/>
</dbReference>
<evidence type="ECO:0000256" key="5">
    <source>
        <dbReference type="ARBA" id="ARBA00022490"/>
    </source>
</evidence>
<evidence type="ECO:0000256" key="8">
    <source>
        <dbReference type="ARBA" id="ARBA00023034"/>
    </source>
</evidence>
<comment type="subcellular location">
    <subcellularLocation>
        <location evidence="12">Cytoplasm</location>
    </subcellularLocation>
    <subcellularLocation>
        <location evidence="1 12">Golgi apparatus membrane</location>
        <topology evidence="1 12">Peripheral membrane protein</topology>
        <orientation evidence="1 12">Cytoplasmic side</orientation>
    </subcellularLocation>
    <subcellularLocation>
        <location evidence="12">Cytoplasmic vesicle</location>
        <location evidence="12">COPI-coated vesicle membrane</location>
        <topology evidence="12">Peripheral membrane protein</topology>
        <orientation evidence="12">Cytoplasmic side</orientation>
    </subcellularLocation>
</comment>
<dbReference type="PANTHER" id="PTHR11043">
    <property type="entry name" value="ZETA-COAT PROTEIN"/>
    <property type="match status" value="1"/>
</dbReference>
<accession>A0A7S2GK44</accession>
<evidence type="ECO:0000259" key="13">
    <source>
        <dbReference type="Pfam" id="PF01217"/>
    </source>
</evidence>
<reference evidence="14" key="1">
    <citation type="submission" date="2021-01" db="EMBL/GenBank/DDBJ databases">
        <authorList>
            <person name="Corre E."/>
            <person name="Pelletier E."/>
            <person name="Niang G."/>
            <person name="Scheremetjew M."/>
            <person name="Finn R."/>
            <person name="Kale V."/>
            <person name="Holt S."/>
            <person name="Cochrane G."/>
            <person name="Meng A."/>
            <person name="Brown T."/>
            <person name="Cohen L."/>
        </authorList>
    </citation>
    <scope>NUCLEOTIDE SEQUENCE</scope>
    <source>
        <strain evidence="14">UTEX LB 985</strain>
    </source>
</reference>
<evidence type="ECO:0000313" key="14">
    <source>
        <dbReference type="EMBL" id="CAD9457944.1"/>
    </source>
</evidence>
<name>A0A7S2GK44_9EUKA</name>
<organism evidence="14">
    <name type="scientific">Haptolina brevifila</name>
    <dbReference type="NCBI Taxonomy" id="156173"/>
    <lineage>
        <taxon>Eukaryota</taxon>
        <taxon>Haptista</taxon>
        <taxon>Haptophyta</taxon>
        <taxon>Prymnesiophyceae</taxon>
        <taxon>Prymnesiales</taxon>
        <taxon>Prymnesiaceae</taxon>
        <taxon>Haptolina</taxon>
    </lineage>
</organism>
<keyword evidence="6 12" id="KW-0931">ER-Golgi transport</keyword>
<dbReference type="PANTHER" id="PTHR11043:SF0">
    <property type="entry name" value="COATOMER SUBUNIT ZETA"/>
    <property type="match status" value="1"/>
</dbReference>
<dbReference type="FunFam" id="3.30.450.60:FF:000013">
    <property type="entry name" value="Coatomer subunit zeta"/>
    <property type="match status" value="1"/>
</dbReference>
<comment type="function">
    <text evidence="11">The coatomer is a cytosolic protein complex that binds to dilysine motifs and reversibly associates with Golgi non-clathrin-coated vesicles, which further mediate biosynthetic protein transport from the ER, via the Golgi up to the trans Golgi network. Coatomer complex is required for budding from Golgi membranes, and is essential for the retrograde Golgi-to-ER transport of dilysine-tagged proteins. The zeta subunit may be involved in regulating the coat assembly and, hence, the rate of biosynthetic protein transport due to its association-dissociation properties with the coatomer complex.</text>
</comment>
<evidence type="ECO:0000256" key="4">
    <source>
        <dbReference type="ARBA" id="ARBA00022448"/>
    </source>
</evidence>
<evidence type="ECO:0000256" key="1">
    <source>
        <dbReference type="ARBA" id="ARBA00004255"/>
    </source>
</evidence>
<evidence type="ECO:0000256" key="12">
    <source>
        <dbReference type="RuleBase" id="RU366053"/>
    </source>
</evidence>
<proteinExistence type="inferred from homology"/>
<sequence>METAEVPSIAAVLMLDSEGKRIVVRYYRSTFATTVEEMAFEKKLFDKTMRTNAKSEAEIIQLDGLVTVYRNSCDVWMYVVGTQAENELILVNVLHALHEALASLLRASPDKRLLLDNFDTLLLSIDEMIDAGMILETEASAIVNRVGMKAADGGTPGGETFSKGSMNSMLSSAREAFAQSLLK</sequence>
<dbReference type="InterPro" id="IPR022775">
    <property type="entry name" value="AP_mu_sigma_su"/>
</dbReference>
<evidence type="ECO:0000256" key="6">
    <source>
        <dbReference type="ARBA" id="ARBA00022892"/>
    </source>
</evidence>
<evidence type="ECO:0000256" key="3">
    <source>
        <dbReference type="ARBA" id="ARBA00011775"/>
    </source>
</evidence>
<dbReference type="SUPFAM" id="SSF64356">
    <property type="entry name" value="SNARE-like"/>
    <property type="match status" value="1"/>
</dbReference>
<protein>
    <recommendedName>
        <fullName evidence="12">Coatomer subunit zeta</fullName>
    </recommendedName>
</protein>
<dbReference type="Pfam" id="PF01217">
    <property type="entry name" value="Clat_adaptor_s"/>
    <property type="match status" value="1"/>
</dbReference>
<keyword evidence="9 12" id="KW-0472">Membrane</keyword>
<evidence type="ECO:0000256" key="7">
    <source>
        <dbReference type="ARBA" id="ARBA00022927"/>
    </source>
</evidence>
<keyword evidence="5 12" id="KW-0963">Cytoplasm</keyword>
<evidence type="ECO:0000256" key="9">
    <source>
        <dbReference type="ARBA" id="ARBA00023136"/>
    </source>
</evidence>
<comment type="subunit">
    <text evidence="3 12">Oligomeric complex that consists of at least the alpha, beta, beta', gamma, delta, epsilon and zeta subunits.</text>
</comment>
<keyword evidence="4 12" id="KW-0813">Transport</keyword>
<comment type="similarity">
    <text evidence="2 12">Belongs to the adaptor complexes small subunit family.</text>
</comment>
<dbReference type="InterPro" id="IPR039652">
    <property type="entry name" value="Coatomer_zeta"/>
</dbReference>
<evidence type="ECO:0000256" key="11">
    <source>
        <dbReference type="ARBA" id="ARBA00045555"/>
    </source>
</evidence>
<keyword evidence="8 12" id="KW-0333">Golgi apparatus</keyword>
<keyword evidence="7 12" id="KW-0653">Protein transport</keyword>
<dbReference type="GO" id="GO:0006891">
    <property type="term" value="P:intra-Golgi vesicle-mediated transport"/>
    <property type="evidence" value="ECO:0007669"/>
    <property type="project" value="TreeGrafter"/>
</dbReference>
<dbReference type="GO" id="GO:0000139">
    <property type="term" value="C:Golgi membrane"/>
    <property type="evidence" value="ECO:0007669"/>
    <property type="project" value="UniProtKB-SubCell"/>
</dbReference>
<dbReference type="InterPro" id="IPR011012">
    <property type="entry name" value="Longin-like_dom_sf"/>
</dbReference>
<dbReference type="EMBL" id="HBGU01033925">
    <property type="protein sequence ID" value="CAD9457944.1"/>
    <property type="molecule type" value="Transcribed_RNA"/>
</dbReference>
<gene>
    <name evidence="14" type="ORF">CBRE1094_LOCUS18542</name>
</gene>
<feature type="domain" description="AP complex mu/sigma subunit" evidence="13">
    <location>
        <begin position="9"/>
        <end position="149"/>
    </location>
</feature>
<dbReference type="CDD" id="cd14829">
    <property type="entry name" value="Zeta-COP"/>
    <property type="match status" value="1"/>
</dbReference>
<evidence type="ECO:0000256" key="10">
    <source>
        <dbReference type="ARBA" id="ARBA00023329"/>
    </source>
</evidence>
<keyword evidence="10 12" id="KW-0968">Cytoplasmic vesicle</keyword>
<dbReference type="Gene3D" id="3.30.450.60">
    <property type="match status" value="1"/>
</dbReference>